<protein>
    <recommendedName>
        <fullName evidence="1">N-acetyltransferase domain-containing protein</fullName>
    </recommendedName>
</protein>
<reference evidence="2 3" key="1">
    <citation type="submission" date="2017-09" db="EMBL/GenBank/DDBJ databases">
        <title>Depth-based differentiation of microbial function through sediment-hosted aquifers and enrichment of novel symbionts in the deep terrestrial subsurface.</title>
        <authorList>
            <person name="Probst A.J."/>
            <person name="Ladd B."/>
            <person name="Jarett J.K."/>
            <person name="Geller-Mcgrath D.E."/>
            <person name="Sieber C.M."/>
            <person name="Emerson J.B."/>
            <person name="Anantharaman K."/>
            <person name="Thomas B.C."/>
            <person name="Malmstrom R."/>
            <person name="Stieglmeier M."/>
            <person name="Klingl A."/>
            <person name="Woyke T."/>
            <person name="Ryan C.M."/>
            <person name="Banfield J.F."/>
        </authorList>
    </citation>
    <scope>NUCLEOTIDE SEQUENCE [LARGE SCALE GENOMIC DNA]</scope>
    <source>
        <strain evidence="2">CG22_combo_CG10-13_8_21_14_all_47_15</strain>
    </source>
</reference>
<gene>
    <name evidence="2" type="ORF">COW88_01825</name>
</gene>
<dbReference type="GO" id="GO:0016747">
    <property type="term" value="F:acyltransferase activity, transferring groups other than amino-acyl groups"/>
    <property type="evidence" value="ECO:0007669"/>
    <property type="project" value="InterPro"/>
</dbReference>
<dbReference type="CDD" id="cd04301">
    <property type="entry name" value="NAT_SF"/>
    <property type="match status" value="1"/>
</dbReference>
<dbReference type="SUPFAM" id="SSF55729">
    <property type="entry name" value="Acyl-CoA N-acyltransferases (Nat)"/>
    <property type="match status" value="1"/>
</dbReference>
<dbReference type="Proteomes" id="UP000230638">
    <property type="component" value="Unassembled WGS sequence"/>
</dbReference>
<evidence type="ECO:0000313" key="3">
    <source>
        <dbReference type="Proteomes" id="UP000230638"/>
    </source>
</evidence>
<name>A0A2H0CUE8_9BACT</name>
<feature type="domain" description="N-acetyltransferase" evidence="1">
    <location>
        <begin position="5"/>
        <end position="161"/>
    </location>
</feature>
<dbReference type="InterPro" id="IPR016181">
    <property type="entry name" value="Acyl_CoA_acyltransferase"/>
</dbReference>
<comment type="caution">
    <text evidence="2">The sequence shown here is derived from an EMBL/GenBank/DDBJ whole genome shotgun (WGS) entry which is preliminary data.</text>
</comment>
<dbReference type="PROSITE" id="PS51186">
    <property type="entry name" value="GNAT"/>
    <property type="match status" value="1"/>
</dbReference>
<proteinExistence type="predicted"/>
<sequence length="162" mass="18597">MTAMIVIRKASEEDREFVFNLRNETAVREASFDNVFIDWDTHCLWYKEKMSSGCTVFYIAEIDFLPAGQVRFDISGAQNAEVHIALSSHFRGMGYGAKVLRETSSQFFDAHPQIQCICAFVKKNNTASVKTFEKAGYGRFTEINRMGELCMHMILYRDMCTD</sequence>
<evidence type="ECO:0000313" key="2">
    <source>
        <dbReference type="EMBL" id="PIP73514.1"/>
    </source>
</evidence>
<accession>A0A2H0CUE8</accession>
<evidence type="ECO:0000259" key="1">
    <source>
        <dbReference type="PROSITE" id="PS51186"/>
    </source>
</evidence>
<dbReference type="Pfam" id="PF13302">
    <property type="entry name" value="Acetyltransf_3"/>
    <property type="match status" value="1"/>
</dbReference>
<organism evidence="2 3">
    <name type="scientific">Candidatus Lloydbacteria bacterium CG22_combo_CG10-13_8_21_14_all_47_15</name>
    <dbReference type="NCBI Taxonomy" id="1974635"/>
    <lineage>
        <taxon>Bacteria</taxon>
        <taxon>Candidatus Lloydiibacteriota</taxon>
    </lineage>
</organism>
<dbReference type="Gene3D" id="3.40.630.30">
    <property type="match status" value="1"/>
</dbReference>
<dbReference type="EMBL" id="PCTL01000019">
    <property type="protein sequence ID" value="PIP73514.1"/>
    <property type="molecule type" value="Genomic_DNA"/>
</dbReference>
<dbReference type="AlphaFoldDB" id="A0A2H0CUE8"/>
<dbReference type="InterPro" id="IPR000182">
    <property type="entry name" value="GNAT_dom"/>
</dbReference>